<sequence>MGVSFSIDSSSTSDRPTCVCGNARVWLPRRVTNADMSDTIRISRIVCDFLILSCCAIPLLIFHVWVKPYKRGFYCDDETIRYPYRDSTVSRQMLIVIGLLIPTLLIIATEIFRTMAWERKCESQFKTYHLKQYSVHRLVVRLYCFIGKYFFVVSCPFWSSAPKYAASGYFFLGVCFNQLMVDIAKYTIGRQRPHFMDVCRPDIGYSECKNPDLYITNFTCTGPSEKLILESQLSFYSGHAAFSFYGAWFTSLYLQARLYRPLFSRLLLPVIQFSLFGGASYVALTRVSDYKHHWSDVLVGALIGSAIGIFTALYVAEVFKRREIPDCVRASDEFGLIRMEKRSDVVPPAVTSATHTVTVSNEHDPSLNQRLDVTSSASRSR</sequence>
<evidence type="ECO:0000256" key="3">
    <source>
        <dbReference type="ARBA" id="ARBA00022692"/>
    </source>
</evidence>
<feature type="transmembrane region" description="Helical" evidence="7">
    <location>
        <begin position="45"/>
        <end position="66"/>
    </location>
</feature>
<dbReference type="CDD" id="cd03384">
    <property type="entry name" value="PAP2_wunen"/>
    <property type="match status" value="1"/>
</dbReference>
<comment type="caution">
    <text evidence="9">The sequence shown here is derived from an EMBL/GenBank/DDBJ whole genome shotgun (WGS) entry which is preliminary data.</text>
</comment>
<accession>A0AAN8IV99</accession>
<evidence type="ECO:0000256" key="5">
    <source>
        <dbReference type="ARBA" id="ARBA00023136"/>
    </source>
</evidence>
<dbReference type="GO" id="GO:0007165">
    <property type="term" value="P:signal transduction"/>
    <property type="evidence" value="ECO:0007669"/>
    <property type="project" value="TreeGrafter"/>
</dbReference>
<comment type="subcellular location">
    <subcellularLocation>
        <location evidence="1">Membrane</location>
        <topology evidence="1">Multi-pass membrane protein</topology>
    </subcellularLocation>
</comment>
<feature type="transmembrane region" description="Helical" evidence="7">
    <location>
        <begin position="138"/>
        <end position="159"/>
    </location>
</feature>
<organism evidence="9 10">
    <name type="scientific">Trichostrongylus colubriformis</name>
    <name type="common">Black scour worm</name>
    <dbReference type="NCBI Taxonomy" id="6319"/>
    <lineage>
        <taxon>Eukaryota</taxon>
        <taxon>Metazoa</taxon>
        <taxon>Ecdysozoa</taxon>
        <taxon>Nematoda</taxon>
        <taxon>Chromadorea</taxon>
        <taxon>Rhabditida</taxon>
        <taxon>Rhabditina</taxon>
        <taxon>Rhabditomorpha</taxon>
        <taxon>Strongyloidea</taxon>
        <taxon>Trichostrongylidae</taxon>
        <taxon>Trichostrongylus</taxon>
    </lineage>
</organism>
<protein>
    <submittedName>
        <fullName evidence="9">PhosphoLipid PhosPhatase</fullName>
    </submittedName>
</protein>
<comment type="similarity">
    <text evidence="2">Belongs to the PA-phosphatase related phosphoesterase family.</text>
</comment>
<evidence type="ECO:0000259" key="8">
    <source>
        <dbReference type="SMART" id="SM00014"/>
    </source>
</evidence>
<keyword evidence="4 7" id="KW-1133">Transmembrane helix</keyword>
<keyword evidence="5 7" id="KW-0472">Membrane</keyword>
<dbReference type="SUPFAM" id="SSF48317">
    <property type="entry name" value="Acid phosphatase/Vanadium-dependent haloperoxidase"/>
    <property type="match status" value="1"/>
</dbReference>
<evidence type="ECO:0000313" key="9">
    <source>
        <dbReference type="EMBL" id="KAK5985008.1"/>
    </source>
</evidence>
<dbReference type="Gene3D" id="1.20.144.10">
    <property type="entry name" value="Phosphatidic acid phosphatase type 2/haloperoxidase"/>
    <property type="match status" value="1"/>
</dbReference>
<dbReference type="GO" id="GO:0005886">
    <property type="term" value="C:plasma membrane"/>
    <property type="evidence" value="ECO:0007669"/>
    <property type="project" value="TreeGrafter"/>
</dbReference>
<feature type="transmembrane region" description="Helical" evidence="7">
    <location>
        <begin position="233"/>
        <end position="254"/>
    </location>
</feature>
<evidence type="ECO:0000256" key="2">
    <source>
        <dbReference type="ARBA" id="ARBA00008816"/>
    </source>
</evidence>
<dbReference type="GO" id="GO:0008195">
    <property type="term" value="F:phosphatidate phosphatase activity"/>
    <property type="evidence" value="ECO:0007669"/>
    <property type="project" value="TreeGrafter"/>
</dbReference>
<evidence type="ECO:0000313" key="10">
    <source>
        <dbReference type="Proteomes" id="UP001331761"/>
    </source>
</evidence>
<dbReference type="GO" id="GO:0006644">
    <property type="term" value="P:phospholipid metabolic process"/>
    <property type="evidence" value="ECO:0007669"/>
    <property type="project" value="InterPro"/>
</dbReference>
<feature type="transmembrane region" description="Helical" evidence="7">
    <location>
        <begin position="93"/>
        <end position="117"/>
    </location>
</feature>
<keyword evidence="3 7" id="KW-0812">Transmembrane</keyword>
<feature type="domain" description="Phosphatidic acid phosphatase type 2/haloperoxidase" evidence="8">
    <location>
        <begin position="167"/>
        <end position="312"/>
    </location>
</feature>
<dbReference type="AlphaFoldDB" id="A0AAN8IV99"/>
<proteinExistence type="inferred from homology"/>
<dbReference type="InterPro" id="IPR036938">
    <property type="entry name" value="PAP2/HPO_sf"/>
</dbReference>
<evidence type="ECO:0000256" key="6">
    <source>
        <dbReference type="SAM" id="MobiDB-lite"/>
    </source>
</evidence>
<dbReference type="PANTHER" id="PTHR10165:SF201">
    <property type="entry name" value="PHOSPHATIDIC ACID PHOSPHATASE TYPE 2_HALOPEROXIDASE DOMAIN-CONTAINING PROTEIN"/>
    <property type="match status" value="1"/>
</dbReference>
<dbReference type="Pfam" id="PF01569">
    <property type="entry name" value="PAP2"/>
    <property type="match status" value="1"/>
</dbReference>
<dbReference type="EMBL" id="WIXE01002231">
    <property type="protein sequence ID" value="KAK5985008.1"/>
    <property type="molecule type" value="Genomic_DNA"/>
</dbReference>
<feature type="transmembrane region" description="Helical" evidence="7">
    <location>
        <begin position="297"/>
        <end position="316"/>
    </location>
</feature>
<evidence type="ECO:0000256" key="1">
    <source>
        <dbReference type="ARBA" id="ARBA00004141"/>
    </source>
</evidence>
<reference evidence="9 10" key="1">
    <citation type="submission" date="2019-10" db="EMBL/GenBank/DDBJ databases">
        <title>Assembly and Annotation for the nematode Trichostrongylus colubriformis.</title>
        <authorList>
            <person name="Martin J."/>
        </authorList>
    </citation>
    <scope>NUCLEOTIDE SEQUENCE [LARGE SCALE GENOMIC DNA]</scope>
    <source>
        <strain evidence="9">G859</strain>
        <tissue evidence="9">Whole worm</tissue>
    </source>
</reference>
<feature type="transmembrane region" description="Helical" evidence="7">
    <location>
        <begin position="266"/>
        <end position="285"/>
    </location>
</feature>
<gene>
    <name evidence="9" type="ORF">GCK32_013111</name>
</gene>
<dbReference type="GO" id="GO:0046839">
    <property type="term" value="P:phospholipid dephosphorylation"/>
    <property type="evidence" value="ECO:0007669"/>
    <property type="project" value="TreeGrafter"/>
</dbReference>
<evidence type="ECO:0000256" key="4">
    <source>
        <dbReference type="ARBA" id="ARBA00022989"/>
    </source>
</evidence>
<feature type="compositionally biased region" description="Polar residues" evidence="6">
    <location>
        <begin position="366"/>
        <end position="381"/>
    </location>
</feature>
<keyword evidence="10" id="KW-1185">Reference proteome</keyword>
<dbReference type="InterPro" id="IPR043216">
    <property type="entry name" value="PAP-like"/>
</dbReference>
<feature type="region of interest" description="Disordered" evidence="6">
    <location>
        <begin position="357"/>
        <end position="381"/>
    </location>
</feature>
<dbReference type="PANTHER" id="PTHR10165">
    <property type="entry name" value="LIPID PHOSPHATE PHOSPHATASE"/>
    <property type="match status" value="1"/>
</dbReference>
<evidence type="ECO:0000256" key="7">
    <source>
        <dbReference type="SAM" id="Phobius"/>
    </source>
</evidence>
<dbReference type="InterPro" id="IPR000326">
    <property type="entry name" value="PAP2/HPO"/>
</dbReference>
<name>A0AAN8IV99_TRICO</name>
<dbReference type="SMART" id="SM00014">
    <property type="entry name" value="acidPPc"/>
    <property type="match status" value="1"/>
</dbReference>
<dbReference type="Proteomes" id="UP001331761">
    <property type="component" value="Unassembled WGS sequence"/>
</dbReference>